<dbReference type="GO" id="GO:0003824">
    <property type="term" value="F:catalytic activity"/>
    <property type="evidence" value="ECO:0007669"/>
    <property type="project" value="UniProtKB-ARBA"/>
</dbReference>
<proteinExistence type="predicted"/>
<dbReference type="SUPFAM" id="SSF55811">
    <property type="entry name" value="Nudix"/>
    <property type="match status" value="1"/>
</dbReference>
<gene>
    <name evidence="1" type="ORF">PL14_07795</name>
</gene>
<dbReference type="InterPro" id="IPR015797">
    <property type="entry name" value="NUDIX_hydrolase-like_dom_sf"/>
</dbReference>
<reference evidence="1 2" key="1">
    <citation type="journal article" date="2017" name="J. Fish Dis.">
        <title>Comparative assessment of Vibrio virulence in marine fish larvae.</title>
        <authorList>
            <person name="Ronneseth A."/>
            <person name="Castillo D."/>
            <person name="D'Alvise P."/>
            <person name="Tonnesen O."/>
            <person name="Haugland G."/>
            <person name="Grotkjaer T."/>
            <person name="Engell-Sorensen K."/>
            <person name="Norremark L."/>
            <person name="Bergh O."/>
            <person name="Wergeland H.I."/>
            <person name="Gram L."/>
        </authorList>
    </citation>
    <scope>NUCLEOTIDE SEQUENCE [LARGE SCALE GENOMIC DNA]</scope>
    <source>
        <strain evidence="1 2">90-11-286</strain>
    </source>
</reference>
<evidence type="ECO:0000313" key="1">
    <source>
        <dbReference type="EMBL" id="MBT2918586.1"/>
    </source>
</evidence>
<accession>A0ABD4QTK1</accession>
<evidence type="ECO:0000313" key="2">
    <source>
        <dbReference type="Proteomes" id="UP000078309"/>
    </source>
</evidence>
<dbReference type="RefSeq" id="WP_161441892.1">
    <property type="nucleotide sequence ID" value="NZ_CP022099.1"/>
</dbReference>
<dbReference type="AlphaFoldDB" id="A0ABD4QTK1"/>
<dbReference type="Gene3D" id="3.90.79.10">
    <property type="entry name" value="Nucleoside Triphosphate Pyrophosphohydrolase"/>
    <property type="match status" value="1"/>
</dbReference>
<name>A0ABD4QTK1_VIBAN</name>
<sequence length="34" mass="4039">MIIPNGHIDTGESQTQALQREVLEERWHLRCTIY</sequence>
<protein>
    <submittedName>
        <fullName evidence="1">NUDIX domain-containing protein</fullName>
    </submittedName>
</protein>
<comment type="caution">
    <text evidence="1">The sequence shown here is derived from an EMBL/GenBank/DDBJ whole genome shotgun (WGS) entry which is preliminary data.</text>
</comment>
<dbReference type="Proteomes" id="UP000078309">
    <property type="component" value="Unassembled WGS sequence"/>
</dbReference>
<dbReference type="EMBL" id="JAHGUI010000025">
    <property type="protein sequence ID" value="MBT2918586.1"/>
    <property type="molecule type" value="Genomic_DNA"/>
</dbReference>
<organism evidence="1 2">
    <name type="scientific">Vibrio anguillarum</name>
    <name type="common">Listonella anguillarum</name>
    <dbReference type="NCBI Taxonomy" id="55601"/>
    <lineage>
        <taxon>Bacteria</taxon>
        <taxon>Pseudomonadati</taxon>
        <taxon>Pseudomonadota</taxon>
        <taxon>Gammaproteobacteria</taxon>
        <taxon>Vibrionales</taxon>
        <taxon>Vibrionaceae</taxon>
        <taxon>Vibrio</taxon>
    </lineage>
</organism>